<dbReference type="AlphaFoldDB" id="A0A0F9SNL9"/>
<gene>
    <name evidence="1" type="ORF">LCGC14_0449550</name>
</gene>
<comment type="caution">
    <text evidence="1">The sequence shown here is derived from an EMBL/GenBank/DDBJ whole genome shotgun (WGS) entry which is preliminary data.</text>
</comment>
<sequence length="122" mass="13320">MTAALKARVARLEARHKAANDKPKGIIGGEYGHLIPNPDKPGHLMFSQPPGGFAEYARAQQNALQSELRTFFADMIEPQPEGIPAIVGTEPLAPLPKNKKRARYIEVNGVELDALALRGNRK</sequence>
<dbReference type="EMBL" id="LAZR01000444">
    <property type="protein sequence ID" value="KKN68594.1"/>
    <property type="molecule type" value="Genomic_DNA"/>
</dbReference>
<reference evidence="1" key="1">
    <citation type="journal article" date="2015" name="Nature">
        <title>Complex archaea that bridge the gap between prokaryotes and eukaryotes.</title>
        <authorList>
            <person name="Spang A."/>
            <person name="Saw J.H."/>
            <person name="Jorgensen S.L."/>
            <person name="Zaremba-Niedzwiedzka K."/>
            <person name="Martijn J."/>
            <person name="Lind A.E."/>
            <person name="van Eijk R."/>
            <person name="Schleper C."/>
            <person name="Guy L."/>
            <person name="Ettema T.J."/>
        </authorList>
    </citation>
    <scope>NUCLEOTIDE SEQUENCE</scope>
</reference>
<protein>
    <submittedName>
        <fullName evidence="1">Uncharacterized protein</fullName>
    </submittedName>
</protein>
<evidence type="ECO:0000313" key="1">
    <source>
        <dbReference type="EMBL" id="KKN68594.1"/>
    </source>
</evidence>
<accession>A0A0F9SNL9</accession>
<organism evidence="1">
    <name type="scientific">marine sediment metagenome</name>
    <dbReference type="NCBI Taxonomy" id="412755"/>
    <lineage>
        <taxon>unclassified sequences</taxon>
        <taxon>metagenomes</taxon>
        <taxon>ecological metagenomes</taxon>
    </lineage>
</organism>
<name>A0A0F9SNL9_9ZZZZ</name>
<proteinExistence type="predicted"/>